<dbReference type="SMART" id="SM00596">
    <property type="entry name" value="PRE_C2HC"/>
    <property type="match status" value="1"/>
</dbReference>
<name>A0A8J6LJJ7_TENMO</name>
<evidence type="ECO:0000313" key="3">
    <source>
        <dbReference type="EMBL" id="KAH0816186.1"/>
    </source>
</evidence>
<feature type="domain" description="Pre-C2HC" evidence="2">
    <location>
        <begin position="225"/>
        <end position="291"/>
    </location>
</feature>
<dbReference type="PANTHER" id="PTHR33273:SF2">
    <property type="entry name" value="ENDONUCLEASE_EXONUCLEASE_PHOSPHATASE DOMAIN-CONTAINING PROTEIN"/>
    <property type="match status" value="1"/>
</dbReference>
<dbReference type="InterPro" id="IPR006579">
    <property type="entry name" value="Pre_C2HC_dom"/>
</dbReference>
<evidence type="ECO:0000259" key="2">
    <source>
        <dbReference type="SMART" id="SM00596"/>
    </source>
</evidence>
<feature type="region of interest" description="Disordered" evidence="1">
    <location>
        <begin position="39"/>
        <end position="146"/>
    </location>
</feature>
<gene>
    <name evidence="3" type="ORF">GEV33_006604</name>
</gene>
<evidence type="ECO:0000256" key="1">
    <source>
        <dbReference type="SAM" id="MobiDB-lite"/>
    </source>
</evidence>
<keyword evidence="4" id="KW-1185">Reference proteome</keyword>
<sequence length="336" mass="38173">MGKTLQQWFDELIAVNTDGLQQIIGAINKIIEFRCEEVAAKPQPTPSEEEATSDSDSVMDAVSQEPEPEPSPAPPSTDDGFQTVPQKRKRKEQTSATQDPTPKKVSGNPPTGTNWRRTAPVPPPPQSQPQEGDPEPVRKPRVPPIIIRDSGKWTEVSKLLSSAKIHFTKARQCAEGIRVQFAGSNEFRAATRLLENKRVPFHTFTLQEEKSVRVVLKPVPREIPVEEIAEDLEAQGFHPIGVHRMRRLISKKELPLVLVELPPSEKNIFELKTVCFLTVNVEKPRRNGWVTKLPRRAALREMWKKPPIKFLRKKQRNAGNLRKLRRKSYSQLPWLL</sequence>
<proteinExistence type="predicted"/>
<organism evidence="3 4">
    <name type="scientific">Tenebrio molitor</name>
    <name type="common">Yellow mealworm beetle</name>
    <dbReference type="NCBI Taxonomy" id="7067"/>
    <lineage>
        <taxon>Eukaryota</taxon>
        <taxon>Metazoa</taxon>
        <taxon>Ecdysozoa</taxon>
        <taxon>Arthropoda</taxon>
        <taxon>Hexapoda</taxon>
        <taxon>Insecta</taxon>
        <taxon>Pterygota</taxon>
        <taxon>Neoptera</taxon>
        <taxon>Endopterygota</taxon>
        <taxon>Coleoptera</taxon>
        <taxon>Polyphaga</taxon>
        <taxon>Cucujiformia</taxon>
        <taxon>Tenebrionidae</taxon>
        <taxon>Tenebrio</taxon>
    </lineage>
</organism>
<dbReference type="Pfam" id="PF07530">
    <property type="entry name" value="PRE_C2HC"/>
    <property type="match status" value="1"/>
</dbReference>
<reference evidence="3" key="1">
    <citation type="journal article" date="2020" name="J Insects Food Feed">
        <title>The yellow mealworm (Tenebrio molitor) genome: a resource for the emerging insects as food and feed industry.</title>
        <authorList>
            <person name="Eriksson T."/>
            <person name="Andere A."/>
            <person name="Kelstrup H."/>
            <person name="Emery V."/>
            <person name="Picard C."/>
        </authorList>
    </citation>
    <scope>NUCLEOTIDE SEQUENCE</scope>
    <source>
        <strain evidence="3">Stoneville</strain>
        <tissue evidence="3">Whole head</tissue>
    </source>
</reference>
<dbReference type="Proteomes" id="UP000719412">
    <property type="component" value="Unassembled WGS sequence"/>
</dbReference>
<dbReference type="EMBL" id="JABDTM020021909">
    <property type="protein sequence ID" value="KAH0816186.1"/>
    <property type="molecule type" value="Genomic_DNA"/>
</dbReference>
<evidence type="ECO:0000313" key="4">
    <source>
        <dbReference type="Proteomes" id="UP000719412"/>
    </source>
</evidence>
<dbReference type="AlphaFoldDB" id="A0A8J6LJJ7"/>
<reference evidence="3" key="2">
    <citation type="submission" date="2021-08" db="EMBL/GenBank/DDBJ databases">
        <authorList>
            <person name="Eriksson T."/>
        </authorList>
    </citation>
    <scope>NUCLEOTIDE SEQUENCE</scope>
    <source>
        <strain evidence="3">Stoneville</strain>
        <tissue evidence="3">Whole head</tissue>
    </source>
</reference>
<comment type="caution">
    <text evidence="3">The sequence shown here is derived from an EMBL/GenBank/DDBJ whole genome shotgun (WGS) entry which is preliminary data.</text>
</comment>
<accession>A0A8J6LJJ7</accession>
<dbReference type="PANTHER" id="PTHR33273">
    <property type="entry name" value="DOMAIN-CONTAINING PROTEIN, PUTATIVE-RELATED"/>
    <property type="match status" value="1"/>
</dbReference>
<protein>
    <recommendedName>
        <fullName evidence="2">Pre-C2HC domain-containing protein</fullName>
    </recommendedName>
</protein>